<keyword evidence="1" id="KW-0732">Signal</keyword>
<gene>
    <name evidence="2" type="ORF">Tsubulata_034547</name>
</gene>
<dbReference type="OrthoDB" id="847682at2759"/>
<sequence length="98" mass="10136">MGFLNLVLATVLLLSLHFGSYASSRVLRGELDGKLALQSLQRGPVPPSGPSGCTHIPGTAGPICPDLVKEMHYAANSLPGASAYPRLLIPLAAASNQT</sequence>
<keyword evidence="3" id="KW-1185">Reference proteome</keyword>
<organism evidence="2 3">
    <name type="scientific">Turnera subulata</name>
    <dbReference type="NCBI Taxonomy" id="218843"/>
    <lineage>
        <taxon>Eukaryota</taxon>
        <taxon>Viridiplantae</taxon>
        <taxon>Streptophyta</taxon>
        <taxon>Embryophyta</taxon>
        <taxon>Tracheophyta</taxon>
        <taxon>Spermatophyta</taxon>
        <taxon>Magnoliopsida</taxon>
        <taxon>eudicotyledons</taxon>
        <taxon>Gunneridae</taxon>
        <taxon>Pentapetalae</taxon>
        <taxon>rosids</taxon>
        <taxon>fabids</taxon>
        <taxon>Malpighiales</taxon>
        <taxon>Passifloraceae</taxon>
        <taxon>Turnera</taxon>
    </lineage>
</organism>
<name>A0A9Q0J720_9ROSI</name>
<feature type="chain" id="PRO_5040352598" evidence="1">
    <location>
        <begin position="23"/>
        <end position="98"/>
    </location>
</feature>
<dbReference type="AlphaFoldDB" id="A0A9Q0J720"/>
<evidence type="ECO:0000313" key="2">
    <source>
        <dbReference type="EMBL" id="KAJ4831931.1"/>
    </source>
</evidence>
<dbReference type="PANTHER" id="PTHR33592:SF5">
    <property type="entry name" value="TRANSMEMBRANE PROTEIN"/>
    <property type="match status" value="1"/>
</dbReference>
<dbReference type="EMBL" id="JAKUCV010005247">
    <property type="protein sequence ID" value="KAJ4831931.1"/>
    <property type="molecule type" value="Genomic_DNA"/>
</dbReference>
<dbReference type="PANTHER" id="PTHR33592">
    <property type="entry name" value="TRANSMEMBRANE PROTEIN"/>
    <property type="match status" value="1"/>
</dbReference>
<evidence type="ECO:0000256" key="1">
    <source>
        <dbReference type="SAM" id="SignalP"/>
    </source>
</evidence>
<feature type="signal peptide" evidence="1">
    <location>
        <begin position="1"/>
        <end position="22"/>
    </location>
</feature>
<evidence type="ECO:0000313" key="3">
    <source>
        <dbReference type="Proteomes" id="UP001141552"/>
    </source>
</evidence>
<reference evidence="2" key="2">
    <citation type="journal article" date="2023" name="Plants (Basel)">
        <title>Annotation of the Turnera subulata (Passifloraceae) Draft Genome Reveals the S-Locus Evolved after the Divergence of Turneroideae from Passifloroideae in a Stepwise Manner.</title>
        <authorList>
            <person name="Henning P.M."/>
            <person name="Roalson E.H."/>
            <person name="Mir W."/>
            <person name="McCubbin A.G."/>
            <person name="Shore J.S."/>
        </authorList>
    </citation>
    <scope>NUCLEOTIDE SEQUENCE</scope>
    <source>
        <strain evidence="2">F60SS</strain>
    </source>
</reference>
<protein>
    <submittedName>
        <fullName evidence="2">Uncharacterized protein</fullName>
    </submittedName>
</protein>
<reference evidence="2" key="1">
    <citation type="submission" date="2022-02" db="EMBL/GenBank/DDBJ databases">
        <authorList>
            <person name="Henning P.M."/>
            <person name="McCubbin A.G."/>
            <person name="Shore J.S."/>
        </authorList>
    </citation>
    <scope>NUCLEOTIDE SEQUENCE</scope>
    <source>
        <strain evidence="2">F60SS</strain>
        <tissue evidence="2">Leaves</tissue>
    </source>
</reference>
<proteinExistence type="predicted"/>
<accession>A0A9Q0J720</accession>
<dbReference type="Proteomes" id="UP001141552">
    <property type="component" value="Unassembled WGS sequence"/>
</dbReference>
<comment type="caution">
    <text evidence="2">The sequence shown here is derived from an EMBL/GenBank/DDBJ whole genome shotgun (WGS) entry which is preliminary data.</text>
</comment>